<feature type="compositionally biased region" description="Basic and acidic residues" evidence="1">
    <location>
        <begin position="185"/>
        <end position="199"/>
    </location>
</feature>
<keyword evidence="3" id="KW-1185">Reference proteome</keyword>
<feature type="region of interest" description="Disordered" evidence="1">
    <location>
        <begin position="63"/>
        <end position="199"/>
    </location>
</feature>
<dbReference type="Proteomes" id="UP000184255">
    <property type="component" value="Unassembled WGS sequence"/>
</dbReference>
<name>A0A1L7TIT6_FUSMA</name>
<sequence>MSKRLIRLRAFQPQPKSGQGIHSWYNASIKAWLSWGNHRVSDHKRLQISYTRRLMLSSATQTINNHKHKQARKGNQPGLGQEGLTSLPQRRLASGRRRSWHPGIPHIRDTELMPASQSQSDATSATSLSDASVVVSVDGSGSRRRKRRRNGSSSRTKPPRASSSATSSYFPSTLRSAALPPIRPVDLDKSRRPFEFSQV</sequence>
<dbReference type="VEuPathDB" id="FungiDB:FMAN_08563"/>
<proteinExistence type="predicted"/>
<dbReference type="EMBL" id="FCQH01000009">
    <property type="protein sequence ID" value="CVK98598.1"/>
    <property type="molecule type" value="Genomic_DNA"/>
</dbReference>
<dbReference type="GeneID" id="65087823"/>
<feature type="compositionally biased region" description="Low complexity" evidence="1">
    <location>
        <begin position="151"/>
        <end position="168"/>
    </location>
</feature>
<feature type="compositionally biased region" description="Low complexity" evidence="1">
    <location>
        <begin position="116"/>
        <end position="140"/>
    </location>
</feature>
<accession>A0A1L7TIT6</accession>
<gene>
    <name evidence="2" type="ORF">FMAN_08563</name>
</gene>
<dbReference type="AlphaFoldDB" id="A0A1L7TIT6"/>
<dbReference type="RefSeq" id="XP_041685319.1">
    <property type="nucleotide sequence ID" value="XM_041835124.1"/>
</dbReference>
<evidence type="ECO:0000313" key="2">
    <source>
        <dbReference type="EMBL" id="CVK98598.1"/>
    </source>
</evidence>
<organism evidence="2 3">
    <name type="scientific">Fusarium mangiferae</name>
    <name type="common">Mango malformation disease fungus</name>
    <dbReference type="NCBI Taxonomy" id="192010"/>
    <lineage>
        <taxon>Eukaryota</taxon>
        <taxon>Fungi</taxon>
        <taxon>Dikarya</taxon>
        <taxon>Ascomycota</taxon>
        <taxon>Pezizomycotina</taxon>
        <taxon>Sordariomycetes</taxon>
        <taxon>Hypocreomycetidae</taxon>
        <taxon>Hypocreales</taxon>
        <taxon>Nectriaceae</taxon>
        <taxon>Fusarium</taxon>
        <taxon>Fusarium fujikuroi species complex</taxon>
    </lineage>
</organism>
<evidence type="ECO:0000313" key="3">
    <source>
        <dbReference type="Proteomes" id="UP000184255"/>
    </source>
</evidence>
<reference evidence="3" key="1">
    <citation type="journal article" date="2016" name="Genome Biol. Evol.">
        <title>Comparative 'omics' of the Fusarium fujikuroi species complex highlights differences in genetic potential and metabolite synthesis.</title>
        <authorList>
            <person name="Niehaus E.-M."/>
            <person name="Muensterkoetter M."/>
            <person name="Proctor R.H."/>
            <person name="Brown D.W."/>
            <person name="Sharon A."/>
            <person name="Idan Y."/>
            <person name="Oren-Young L."/>
            <person name="Sieber C.M."/>
            <person name="Novak O."/>
            <person name="Pencik A."/>
            <person name="Tarkowska D."/>
            <person name="Hromadova K."/>
            <person name="Freeman S."/>
            <person name="Maymon M."/>
            <person name="Elazar M."/>
            <person name="Youssef S.A."/>
            <person name="El-Shabrawy E.S.M."/>
            <person name="Shalaby A.B.A."/>
            <person name="Houterman P."/>
            <person name="Brock N.L."/>
            <person name="Burkhardt I."/>
            <person name="Tsavkelova E.A."/>
            <person name="Dickschat J.S."/>
            <person name="Galuszka P."/>
            <person name="Gueldener U."/>
            <person name="Tudzynski B."/>
        </authorList>
    </citation>
    <scope>NUCLEOTIDE SEQUENCE [LARGE SCALE GENOMIC DNA]</scope>
    <source>
        <strain evidence="3">MRC7560</strain>
    </source>
</reference>
<evidence type="ECO:0000256" key="1">
    <source>
        <dbReference type="SAM" id="MobiDB-lite"/>
    </source>
</evidence>
<comment type="caution">
    <text evidence="2">The sequence shown here is derived from an EMBL/GenBank/DDBJ whole genome shotgun (WGS) entry which is preliminary data.</text>
</comment>
<protein>
    <submittedName>
        <fullName evidence="2">Uncharacterized protein</fullName>
    </submittedName>
</protein>